<sequence length="56" mass="6153">MFPKQPAEQKNIAAAHDSGDLPDGILRRGQHGLRLIHPRLHDAGPERHSGVLPEQS</sequence>
<evidence type="ECO:0000313" key="2">
    <source>
        <dbReference type="EMBL" id="MPM63205.1"/>
    </source>
</evidence>
<accession>A0A645BCM8</accession>
<reference evidence="2" key="1">
    <citation type="submission" date="2019-08" db="EMBL/GenBank/DDBJ databases">
        <authorList>
            <person name="Kucharzyk K."/>
            <person name="Murdoch R.W."/>
            <person name="Higgins S."/>
            <person name="Loffler F."/>
        </authorList>
    </citation>
    <scope>NUCLEOTIDE SEQUENCE</scope>
</reference>
<proteinExistence type="predicted"/>
<organism evidence="2">
    <name type="scientific">bioreactor metagenome</name>
    <dbReference type="NCBI Taxonomy" id="1076179"/>
    <lineage>
        <taxon>unclassified sequences</taxon>
        <taxon>metagenomes</taxon>
        <taxon>ecological metagenomes</taxon>
    </lineage>
</organism>
<evidence type="ECO:0000256" key="1">
    <source>
        <dbReference type="SAM" id="MobiDB-lite"/>
    </source>
</evidence>
<feature type="region of interest" description="Disordered" evidence="1">
    <location>
        <begin position="1"/>
        <end position="56"/>
    </location>
</feature>
<comment type="caution">
    <text evidence="2">The sequence shown here is derived from an EMBL/GenBank/DDBJ whole genome shotgun (WGS) entry which is preliminary data.</text>
</comment>
<feature type="compositionally biased region" description="Basic residues" evidence="1">
    <location>
        <begin position="28"/>
        <end position="38"/>
    </location>
</feature>
<name>A0A645BCM8_9ZZZZ</name>
<protein>
    <submittedName>
        <fullName evidence="2">Uncharacterized protein</fullName>
    </submittedName>
</protein>
<dbReference type="AlphaFoldDB" id="A0A645BCM8"/>
<feature type="compositionally biased region" description="Basic and acidic residues" evidence="1">
    <location>
        <begin position="39"/>
        <end position="49"/>
    </location>
</feature>
<dbReference type="EMBL" id="VSSQ01019279">
    <property type="protein sequence ID" value="MPM63205.1"/>
    <property type="molecule type" value="Genomic_DNA"/>
</dbReference>
<gene>
    <name evidence="2" type="ORF">SDC9_110085</name>
</gene>